<dbReference type="PANTHER" id="PTHR46169:SF15">
    <property type="entry name" value="INNER CENTROMERE PROTEIN A-LIKE ISOFORM X1-RELATED"/>
    <property type="match status" value="1"/>
</dbReference>
<dbReference type="Pfam" id="PF05699">
    <property type="entry name" value="Dimer_Tnp_hAT"/>
    <property type="match status" value="1"/>
</dbReference>
<dbReference type="GO" id="GO:0006357">
    <property type="term" value="P:regulation of transcription by RNA polymerase II"/>
    <property type="evidence" value="ECO:0007669"/>
    <property type="project" value="TreeGrafter"/>
</dbReference>
<dbReference type="InterPro" id="IPR008906">
    <property type="entry name" value="HATC_C_dom"/>
</dbReference>
<dbReference type="SUPFAM" id="SSF53098">
    <property type="entry name" value="Ribonuclease H-like"/>
    <property type="match status" value="1"/>
</dbReference>
<dbReference type="EMBL" id="LVLJ01002295">
    <property type="protein sequence ID" value="OAE25710.1"/>
    <property type="molecule type" value="Genomic_DNA"/>
</dbReference>
<organism evidence="2 3">
    <name type="scientific">Marchantia polymorpha subsp. ruderalis</name>
    <dbReference type="NCBI Taxonomy" id="1480154"/>
    <lineage>
        <taxon>Eukaryota</taxon>
        <taxon>Viridiplantae</taxon>
        <taxon>Streptophyta</taxon>
        <taxon>Embryophyta</taxon>
        <taxon>Marchantiophyta</taxon>
        <taxon>Marchantiopsida</taxon>
        <taxon>Marchantiidae</taxon>
        <taxon>Marchantiales</taxon>
        <taxon>Marchantiaceae</taxon>
        <taxon>Marchantia</taxon>
    </lineage>
</organism>
<sequence>MDALRDALVKIRRNKVMRQQYRLEAAAAGFSSKEPTHQDTPTRWNSTYQMGVDAFEKRAVIDGIMEQFAIHIDRTPLCDDQWQMINNVVTFLRALCQVMQNLAADHRPTFDLLPLSIAHLMKHCKTSELQLLAINSRITVTGMREKIEEYEKLLMLESTIVAAYLNPQIAKPSDHVELKKLTNLIRSTLQRRYSAELQFCNSTVESEEPTTRMEILPAHYKMAMDYLGTPATSTPFELVNSVAGREFTNSRQSLLSLVFIMTMCLRSWMDVEILKVPANRAIAATIGFIDKDNPTDEIENVVNQLEIEQDVFDDGAVHMLNSQFEELVFESNLN</sequence>
<reference evidence="2" key="1">
    <citation type="submission" date="2016-03" db="EMBL/GenBank/DDBJ databases">
        <title>Mechanisms controlling the formation of the plant cell surface in tip-growing cells are functionally conserved among land plants.</title>
        <authorList>
            <person name="Honkanen S."/>
            <person name="Jones V.A."/>
            <person name="Morieri G."/>
            <person name="Champion C."/>
            <person name="Hetherington A.J."/>
            <person name="Kelly S."/>
            <person name="Saint-Marcoux D."/>
            <person name="Proust H."/>
            <person name="Prescott H."/>
            <person name="Dolan L."/>
        </authorList>
    </citation>
    <scope>NUCLEOTIDE SEQUENCE [LARGE SCALE GENOMIC DNA]</scope>
    <source>
        <tissue evidence="2">Whole gametophyte</tissue>
    </source>
</reference>
<keyword evidence="3" id="KW-1185">Reference proteome</keyword>
<gene>
    <name evidence="2" type="ORF">AXG93_4368s1700</name>
</gene>
<name>A0A176VY26_MARPO</name>
<comment type="caution">
    <text evidence="2">The sequence shown here is derived from an EMBL/GenBank/DDBJ whole genome shotgun (WGS) entry which is preliminary data.</text>
</comment>
<dbReference type="GO" id="GO:0046983">
    <property type="term" value="F:protein dimerization activity"/>
    <property type="evidence" value="ECO:0007669"/>
    <property type="project" value="InterPro"/>
</dbReference>
<accession>A0A176VY26</accession>
<dbReference type="Proteomes" id="UP000077202">
    <property type="component" value="Unassembled WGS sequence"/>
</dbReference>
<dbReference type="GO" id="GO:0005634">
    <property type="term" value="C:nucleus"/>
    <property type="evidence" value="ECO:0007669"/>
    <property type="project" value="TreeGrafter"/>
</dbReference>
<dbReference type="InterPro" id="IPR052717">
    <property type="entry name" value="Vacuolar_transposase_reg"/>
</dbReference>
<protein>
    <recommendedName>
        <fullName evidence="1">HAT C-terminal dimerisation domain-containing protein</fullName>
    </recommendedName>
</protein>
<evidence type="ECO:0000259" key="1">
    <source>
        <dbReference type="Pfam" id="PF05699"/>
    </source>
</evidence>
<feature type="domain" description="HAT C-terminal dimerisation" evidence="1">
    <location>
        <begin position="217"/>
        <end position="269"/>
    </location>
</feature>
<evidence type="ECO:0000313" key="2">
    <source>
        <dbReference type="EMBL" id="OAE25710.1"/>
    </source>
</evidence>
<dbReference type="AlphaFoldDB" id="A0A176VY26"/>
<evidence type="ECO:0000313" key="3">
    <source>
        <dbReference type="Proteomes" id="UP000077202"/>
    </source>
</evidence>
<proteinExistence type="predicted"/>
<dbReference type="PANTHER" id="PTHR46169">
    <property type="entry name" value="DNA REPLICATION-RELATED ELEMENT FACTOR, ISOFORM A"/>
    <property type="match status" value="1"/>
</dbReference>
<dbReference type="InterPro" id="IPR012337">
    <property type="entry name" value="RNaseH-like_sf"/>
</dbReference>